<accession>A0A0A9E5E0</accession>
<keyword evidence="1" id="KW-0812">Transmembrane</keyword>
<proteinExistence type="predicted"/>
<evidence type="ECO:0000313" key="2">
    <source>
        <dbReference type="EMBL" id="JAD94243.1"/>
    </source>
</evidence>
<sequence>MSLVRSGSCFTVISSLGMLILQLSAFATSKYALHSLTVSSRKTGAALAISGAAL</sequence>
<evidence type="ECO:0000256" key="1">
    <source>
        <dbReference type="SAM" id="Phobius"/>
    </source>
</evidence>
<keyword evidence="1" id="KW-1133">Transmembrane helix</keyword>
<reference evidence="2" key="2">
    <citation type="journal article" date="2015" name="Data Brief">
        <title>Shoot transcriptome of the giant reed, Arundo donax.</title>
        <authorList>
            <person name="Barrero R.A."/>
            <person name="Guerrero F.D."/>
            <person name="Moolhuijzen P."/>
            <person name="Goolsby J.A."/>
            <person name="Tidwell J."/>
            <person name="Bellgard S.E."/>
            <person name="Bellgard M.I."/>
        </authorList>
    </citation>
    <scope>NUCLEOTIDE SEQUENCE</scope>
    <source>
        <tissue evidence="2">Shoot tissue taken approximately 20 cm above the soil surface</tissue>
    </source>
</reference>
<feature type="transmembrane region" description="Helical" evidence="1">
    <location>
        <begin position="12"/>
        <end position="33"/>
    </location>
</feature>
<name>A0A0A9E5E0_ARUDO</name>
<protein>
    <submittedName>
        <fullName evidence="2">Uncharacterized protein</fullName>
    </submittedName>
</protein>
<reference evidence="2" key="1">
    <citation type="submission" date="2014-09" db="EMBL/GenBank/DDBJ databases">
        <authorList>
            <person name="Magalhaes I.L.F."/>
            <person name="Oliveira U."/>
            <person name="Santos F.R."/>
            <person name="Vidigal T.H.D.A."/>
            <person name="Brescovit A.D."/>
            <person name="Santos A.J."/>
        </authorList>
    </citation>
    <scope>NUCLEOTIDE SEQUENCE</scope>
    <source>
        <tissue evidence="2">Shoot tissue taken approximately 20 cm above the soil surface</tissue>
    </source>
</reference>
<organism evidence="2">
    <name type="scientific">Arundo donax</name>
    <name type="common">Giant reed</name>
    <name type="synonym">Donax arundinaceus</name>
    <dbReference type="NCBI Taxonomy" id="35708"/>
    <lineage>
        <taxon>Eukaryota</taxon>
        <taxon>Viridiplantae</taxon>
        <taxon>Streptophyta</taxon>
        <taxon>Embryophyta</taxon>
        <taxon>Tracheophyta</taxon>
        <taxon>Spermatophyta</taxon>
        <taxon>Magnoliopsida</taxon>
        <taxon>Liliopsida</taxon>
        <taxon>Poales</taxon>
        <taxon>Poaceae</taxon>
        <taxon>PACMAD clade</taxon>
        <taxon>Arundinoideae</taxon>
        <taxon>Arundineae</taxon>
        <taxon>Arundo</taxon>
    </lineage>
</organism>
<dbReference type="AlphaFoldDB" id="A0A0A9E5E0"/>
<keyword evidence="1" id="KW-0472">Membrane</keyword>
<dbReference type="EMBL" id="GBRH01203652">
    <property type="protein sequence ID" value="JAD94243.1"/>
    <property type="molecule type" value="Transcribed_RNA"/>
</dbReference>